<dbReference type="InterPro" id="IPR058627">
    <property type="entry name" value="MdtA-like_C"/>
</dbReference>
<evidence type="ECO:0000259" key="1">
    <source>
        <dbReference type="Pfam" id="PF25967"/>
    </source>
</evidence>
<dbReference type="Gene3D" id="2.40.420.20">
    <property type="match status" value="1"/>
</dbReference>
<dbReference type="Pfam" id="PF25967">
    <property type="entry name" value="RND-MFP_C"/>
    <property type="match status" value="1"/>
</dbReference>
<dbReference type="EMBL" id="LAZR01051897">
    <property type="protein sequence ID" value="KKK84162.1"/>
    <property type="molecule type" value="Genomic_DNA"/>
</dbReference>
<dbReference type="PANTHER" id="PTHR30469:SF15">
    <property type="entry name" value="HLYD FAMILY OF SECRETION PROTEINS"/>
    <property type="match status" value="1"/>
</dbReference>
<dbReference type="PANTHER" id="PTHR30469">
    <property type="entry name" value="MULTIDRUG RESISTANCE PROTEIN MDTA"/>
    <property type="match status" value="1"/>
</dbReference>
<organism evidence="2">
    <name type="scientific">marine sediment metagenome</name>
    <dbReference type="NCBI Taxonomy" id="412755"/>
    <lineage>
        <taxon>unclassified sequences</taxon>
        <taxon>metagenomes</taxon>
        <taxon>ecological metagenomes</taxon>
    </lineage>
</organism>
<proteinExistence type="predicted"/>
<reference evidence="2" key="1">
    <citation type="journal article" date="2015" name="Nature">
        <title>Complex archaea that bridge the gap between prokaryotes and eukaryotes.</title>
        <authorList>
            <person name="Spang A."/>
            <person name="Saw J.H."/>
            <person name="Jorgensen S.L."/>
            <person name="Zaremba-Niedzwiedzka K."/>
            <person name="Martijn J."/>
            <person name="Lind A.E."/>
            <person name="van Eijk R."/>
            <person name="Schleper C."/>
            <person name="Guy L."/>
            <person name="Ettema T.J."/>
        </authorList>
    </citation>
    <scope>NUCLEOTIDE SEQUENCE</scope>
</reference>
<name>A0A0F8YRW2_9ZZZZ</name>
<dbReference type="GO" id="GO:0015562">
    <property type="term" value="F:efflux transmembrane transporter activity"/>
    <property type="evidence" value="ECO:0007669"/>
    <property type="project" value="TreeGrafter"/>
</dbReference>
<comment type="caution">
    <text evidence="2">The sequence shown here is derived from an EMBL/GenBank/DDBJ whole genome shotgun (WGS) entry which is preliminary data.</text>
</comment>
<accession>A0A0F8YRW2</accession>
<dbReference type="AlphaFoldDB" id="A0A0F8YRW2"/>
<evidence type="ECO:0000313" key="2">
    <source>
        <dbReference type="EMBL" id="KKK84162.1"/>
    </source>
</evidence>
<feature type="non-terminal residue" evidence="2">
    <location>
        <position position="1"/>
    </location>
</feature>
<feature type="domain" description="Multidrug resistance protein MdtA-like C-terminal permuted SH3" evidence="1">
    <location>
        <begin position="76"/>
        <end position="115"/>
    </location>
</feature>
<sequence>RVGQKVTAHTAGGTEITGTLVNRSKEPDYKTGLFSLTFHFSNNRRVYVGEFVIIDLPVDKVKGIFIRRDQVVRRYGKYFIWIVNPNQELEAREVLLGLTYGDLVMIDQGLETGEKYLARLTGREKEGAKIDAPGA</sequence>
<protein>
    <recommendedName>
        <fullName evidence="1">Multidrug resistance protein MdtA-like C-terminal permuted SH3 domain-containing protein</fullName>
    </recommendedName>
</protein>
<dbReference type="GO" id="GO:1990281">
    <property type="term" value="C:efflux pump complex"/>
    <property type="evidence" value="ECO:0007669"/>
    <property type="project" value="TreeGrafter"/>
</dbReference>
<gene>
    <name evidence="2" type="ORF">LCGC14_2786120</name>
</gene>